<dbReference type="Proteomes" id="UP000503222">
    <property type="component" value="Chromosome"/>
</dbReference>
<protein>
    <submittedName>
        <fullName evidence="2">Aspartyl/asparaginyl beta-hydroxylase domain-containing protein</fullName>
    </submittedName>
</protein>
<dbReference type="KEGG" id="spii:G7077_03715"/>
<dbReference type="AlphaFoldDB" id="A0A6G7YN35"/>
<feature type="domain" description="Aspartyl/asparaginy/proline hydroxylase" evidence="1">
    <location>
        <begin position="68"/>
        <end position="166"/>
    </location>
</feature>
<gene>
    <name evidence="2" type="ORF">G7077_03715</name>
</gene>
<evidence type="ECO:0000259" key="1">
    <source>
        <dbReference type="Pfam" id="PF05118"/>
    </source>
</evidence>
<dbReference type="Pfam" id="PF05118">
    <property type="entry name" value="Asp_Arg_Hydrox"/>
    <property type="match status" value="1"/>
</dbReference>
<reference evidence="2 3" key="1">
    <citation type="submission" date="2020-03" db="EMBL/GenBank/DDBJ databases">
        <title>Sphingomonas sp. nov., isolated from fish.</title>
        <authorList>
            <person name="Hyun D.-W."/>
            <person name="Bae J.-W."/>
        </authorList>
    </citation>
    <scope>NUCLEOTIDE SEQUENCE [LARGE SCALE GENOMIC DNA]</scope>
    <source>
        <strain evidence="2 3">HDW15B</strain>
    </source>
</reference>
<name>A0A6G7YN35_9SPHN</name>
<dbReference type="InterPro" id="IPR007803">
    <property type="entry name" value="Asp/Arg/Pro-Hydrxlase"/>
</dbReference>
<dbReference type="EMBL" id="CP049869">
    <property type="protein sequence ID" value="QIK78151.1"/>
    <property type="molecule type" value="Genomic_DNA"/>
</dbReference>
<dbReference type="Gene3D" id="2.60.120.330">
    <property type="entry name" value="B-lactam Antibiotic, Isopenicillin N Synthase, Chain"/>
    <property type="match status" value="1"/>
</dbReference>
<dbReference type="InterPro" id="IPR027443">
    <property type="entry name" value="IPNS-like_sf"/>
</dbReference>
<keyword evidence="3" id="KW-1185">Reference proteome</keyword>
<evidence type="ECO:0000313" key="3">
    <source>
        <dbReference type="Proteomes" id="UP000503222"/>
    </source>
</evidence>
<dbReference type="SUPFAM" id="SSF51197">
    <property type="entry name" value="Clavaminate synthase-like"/>
    <property type="match status" value="1"/>
</dbReference>
<accession>A0A6G7YN35</accession>
<organism evidence="2 3">
    <name type="scientific">Sphingomonas piscis</name>
    <dbReference type="NCBI Taxonomy" id="2714943"/>
    <lineage>
        <taxon>Bacteria</taxon>
        <taxon>Pseudomonadati</taxon>
        <taxon>Pseudomonadota</taxon>
        <taxon>Alphaproteobacteria</taxon>
        <taxon>Sphingomonadales</taxon>
        <taxon>Sphingomonadaceae</taxon>
        <taxon>Sphingomonas</taxon>
    </lineage>
</organism>
<proteinExistence type="predicted"/>
<sequence length="324" mass="35667">MRVAHPLLKLPFKFCAETLAREVAALPKDAWVEHPSKIDGNLAVRLVSPGGAHTDDWVGAMAPTPFLQQTPYIRQIMEALDAPWGRSRLMGLEAGATVPHHVDVHYYWRTHLRIHVPIVTNPGVEFTCDGTTVHMAAGECWLLDSFFPHSVENRGEDLRIHLVLDTVGSSALWDLIDAAATGASQPTLVAPGGAGAKPLLFEQVNAPEVMSPWEIKSHIAYIFDWMDDDPKLTPVQQILDRFVTGWAGVWAVYGTNDSGIVAYLRLIKEVREQLARSGGKELMMRNGWPMLDSLQRYVLGNAVLPAKVQRFVAAARAAQQAATA</sequence>
<dbReference type="RefSeq" id="WP_166410544.1">
    <property type="nucleotide sequence ID" value="NZ_CP049869.1"/>
</dbReference>
<evidence type="ECO:0000313" key="2">
    <source>
        <dbReference type="EMBL" id="QIK78151.1"/>
    </source>
</evidence>